<sequence>MEAPDSDASASQTKIRWKRTRSGCLKCRSRRRKCDGARPQCRNCQARGTTCRWGLKASFHRSRNLSLSHKDVATLCAIERRRDSLPSQARAVPTIIDESESIIRDYHFPNDTYTSDSVLDQSHEADRSWADEEENEGVFHGDKSAVDDATALTALERSGCGSKGSSSALDTSHLHSQESSTSRTSGTNDGLSTGHSSIGHLLCQPNTQTPEPLQPVFLEYAFSPLSDVYHYRPHSIATHEAGTYIPPFSLGLAVSRDESPQPEPFLPVTCTEKARLISSFIQETGTWCETTDSNMHFTMRSLHSMMKSTAFVAAAMSLASRQLDHVEKVQRPVTLELYQSTIQHLLRQDPAKADASVLATCTLLCVYEMMASDVHEWRRHLKVCGSCHPLVSCQYTCLLLLQGCAGLLLAKKWNGSSQGIVKSCFWAFARIDVWAAFISGKTTLIPTDFWLDDTSIESLATERDVDDYCNLAIFIFAQIVNMLAAPGFGTKKAGSTLAVSVSRLWGELQKWYRLRPQEVCPLLRDSCIPPSVFPAVIYTSASAICGNTFYHTGCMLLLQTGLIPESEISSFPVKDAVDLVWHARELCGISMSNSSHANWVNQLQPLYIAGAVFANKSSSLSACPDSSDDQVRFSPSSRISIIRQNIPSHHARSNLEEEYATEKILLLKHLARIENETGWKTSDRAADLRKLWGF</sequence>
<evidence type="ECO:0000256" key="5">
    <source>
        <dbReference type="ARBA" id="ARBA00023242"/>
    </source>
</evidence>
<feature type="region of interest" description="Disordered" evidence="6">
    <location>
        <begin position="157"/>
        <end position="206"/>
    </location>
</feature>
<dbReference type="SUPFAM" id="SSF57701">
    <property type="entry name" value="Zn2/Cys6 DNA-binding domain"/>
    <property type="match status" value="1"/>
</dbReference>
<dbReference type="PROSITE" id="PS50048">
    <property type="entry name" value="ZN2_CY6_FUNGAL_2"/>
    <property type="match status" value="1"/>
</dbReference>
<evidence type="ECO:0000313" key="8">
    <source>
        <dbReference type="EMBL" id="QRD83157.1"/>
    </source>
</evidence>
<dbReference type="InterPro" id="IPR036864">
    <property type="entry name" value="Zn2-C6_fun-type_DNA-bd_sf"/>
</dbReference>
<organism evidence="8 9">
    <name type="scientific">Aspergillus flavus (strain ATCC 200026 / FGSC A1120 / IAM 13836 / NRRL 3357 / JCM 12722 / SRRC 167)</name>
    <dbReference type="NCBI Taxonomy" id="332952"/>
    <lineage>
        <taxon>Eukaryota</taxon>
        <taxon>Fungi</taxon>
        <taxon>Dikarya</taxon>
        <taxon>Ascomycota</taxon>
        <taxon>Pezizomycotina</taxon>
        <taxon>Eurotiomycetes</taxon>
        <taxon>Eurotiomycetidae</taxon>
        <taxon>Eurotiales</taxon>
        <taxon>Aspergillaceae</taxon>
        <taxon>Aspergillus</taxon>
        <taxon>Aspergillus subgen. Circumdati</taxon>
    </lineage>
</organism>
<keyword evidence="4" id="KW-0804">Transcription</keyword>
<feature type="compositionally biased region" description="Polar residues" evidence="6">
    <location>
        <begin position="177"/>
        <end position="196"/>
    </location>
</feature>
<dbReference type="Pfam" id="PF00172">
    <property type="entry name" value="Zn_clus"/>
    <property type="match status" value="1"/>
</dbReference>
<dbReference type="AlphaFoldDB" id="A0A7U2QSU3"/>
<dbReference type="PROSITE" id="PS00463">
    <property type="entry name" value="ZN2_CY6_FUNGAL_1"/>
    <property type="match status" value="1"/>
</dbReference>
<dbReference type="Proteomes" id="UP000596276">
    <property type="component" value="Chromosome 2"/>
</dbReference>
<evidence type="ECO:0000256" key="6">
    <source>
        <dbReference type="SAM" id="MobiDB-lite"/>
    </source>
</evidence>
<evidence type="ECO:0000256" key="3">
    <source>
        <dbReference type="ARBA" id="ARBA00023125"/>
    </source>
</evidence>
<feature type="region of interest" description="Disordered" evidence="6">
    <location>
        <begin position="123"/>
        <end position="143"/>
    </location>
</feature>
<evidence type="ECO:0000256" key="4">
    <source>
        <dbReference type="ARBA" id="ARBA00023163"/>
    </source>
</evidence>
<dbReference type="Pfam" id="PF11951">
    <property type="entry name" value="Fungal_trans_2"/>
    <property type="match status" value="1"/>
</dbReference>
<gene>
    <name evidence="8" type="ORF">F9C07_2278298</name>
</gene>
<feature type="domain" description="Zn(2)-C6 fungal-type" evidence="7">
    <location>
        <begin position="23"/>
        <end position="53"/>
    </location>
</feature>
<dbReference type="EMBL" id="CP044622">
    <property type="protein sequence ID" value="QRD83157.1"/>
    <property type="molecule type" value="Genomic_DNA"/>
</dbReference>
<accession>A0A7U2QSU3</accession>
<comment type="subcellular location">
    <subcellularLocation>
        <location evidence="1">Nucleus</location>
    </subcellularLocation>
</comment>
<evidence type="ECO:0000256" key="2">
    <source>
        <dbReference type="ARBA" id="ARBA00023015"/>
    </source>
</evidence>
<protein>
    <recommendedName>
        <fullName evidence="7">Zn(2)-C6 fungal-type domain-containing protein</fullName>
    </recommendedName>
</protein>
<dbReference type="GO" id="GO:0000976">
    <property type="term" value="F:transcription cis-regulatory region binding"/>
    <property type="evidence" value="ECO:0007669"/>
    <property type="project" value="TreeGrafter"/>
</dbReference>
<dbReference type="CDD" id="cd00067">
    <property type="entry name" value="GAL4"/>
    <property type="match status" value="1"/>
</dbReference>
<dbReference type="VEuPathDB" id="FungiDB:AFLA_000379"/>
<evidence type="ECO:0000313" key="9">
    <source>
        <dbReference type="Proteomes" id="UP000596276"/>
    </source>
</evidence>
<dbReference type="PANTHER" id="PTHR37534">
    <property type="entry name" value="TRANSCRIPTIONAL ACTIVATOR PROTEIN UGA3"/>
    <property type="match status" value="1"/>
</dbReference>
<dbReference type="GO" id="GO:0005634">
    <property type="term" value="C:nucleus"/>
    <property type="evidence" value="ECO:0007669"/>
    <property type="project" value="UniProtKB-SubCell"/>
</dbReference>
<name>A0A7U2QSU3_ASPFN</name>
<dbReference type="VEuPathDB" id="FungiDB:F9C07_2278298"/>
<keyword evidence="9" id="KW-1185">Reference proteome</keyword>
<dbReference type="PANTHER" id="PTHR37534:SF4">
    <property type="entry name" value="ZN(II)2CYS6 TRANSCRIPTION FACTOR (EUROFUNG)"/>
    <property type="match status" value="1"/>
</dbReference>
<keyword evidence="3" id="KW-0238">DNA-binding</keyword>
<keyword evidence="5" id="KW-0539">Nucleus</keyword>
<keyword evidence="2" id="KW-0805">Transcription regulation</keyword>
<dbReference type="SMART" id="SM00066">
    <property type="entry name" value="GAL4"/>
    <property type="match status" value="1"/>
</dbReference>
<evidence type="ECO:0000256" key="1">
    <source>
        <dbReference type="ARBA" id="ARBA00004123"/>
    </source>
</evidence>
<reference evidence="9" key="1">
    <citation type="journal article" date="2021" name="G3 (Bethesda)">
        <title>Chromosome assembled and annotated genome sequence of Aspergillus flavus NRRL 3357.</title>
        <authorList>
            <person name="Skerker J.M."/>
            <person name="Pianalto K.M."/>
            <person name="Mondo S.J."/>
            <person name="Yang K."/>
            <person name="Arkin A.P."/>
            <person name="Keller N.P."/>
            <person name="Grigoriev I.V."/>
            <person name="Louise Glass N.L."/>
        </authorList>
    </citation>
    <scope>NUCLEOTIDE SEQUENCE [LARGE SCALE GENOMIC DNA]</scope>
    <source>
        <strain evidence="9">ATCC 200026 / FGSC A1120 / IAM 13836 / NRRL 3357 / JCM 12722 / SRRC 167</strain>
    </source>
</reference>
<dbReference type="GO" id="GO:0008270">
    <property type="term" value="F:zinc ion binding"/>
    <property type="evidence" value="ECO:0007669"/>
    <property type="project" value="InterPro"/>
</dbReference>
<dbReference type="InterPro" id="IPR001138">
    <property type="entry name" value="Zn2Cys6_DnaBD"/>
</dbReference>
<dbReference type="InterPro" id="IPR021858">
    <property type="entry name" value="Fun_TF"/>
</dbReference>
<dbReference type="Gene3D" id="4.10.240.10">
    <property type="entry name" value="Zn(2)-C6 fungal-type DNA-binding domain"/>
    <property type="match status" value="1"/>
</dbReference>
<dbReference type="GO" id="GO:0000981">
    <property type="term" value="F:DNA-binding transcription factor activity, RNA polymerase II-specific"/>
    <property type="evidence" value="ECO:0007669"/>
    <property type="project" value="InterPro"/>
</dbReference>
<evidence type="ECO:0000259" key="7">
    <source>
        <dbReference type="PROSITE" id="PS50048"/>
    </source>
</evidence>
<dbReference type="GO" id="GO:0045944">
    <property type="term" value="P:positive regulation of transcription by RNA polymerase II"/>
    <property type="evidence" value="ECO:0007669"/>
    <property type="project" value="TreeGrafter"/>
</dbReference>
<proteinExistence type="predicted"/>